<sequence>MAQRTINVIHIGSTALALGRLLAPPYQYFWAVTDDVMPVAKKPLFDGAKWNAQYRDAVVLIDQTCPWLSDIARLRALPANRIIVANDVVFSAAAEHVMALKNAQRLDFTDVEDLAHVIQVYFYDQQATYKTDFTELHIDSRFSGHIQQVGEAYRVVTGDYGDSWQHLGETTNVMWLPANYAERAVIEVERVDTTVDIMARIHVINGAQKVSGSYQAVNEELPVGVEVPPADHPTGLQLDFFVRGHGQLNLAGIHFRRSRGQYGEILVGGQRLMDHAGMRQEIMAYFDPGDLRPPLSVYFSGYQTAEAFEGFGMMRRFGTPFMLIMDPRLEGGAFYLGSDDLQQQVRDVIRQALHRLGFSHNQLILSGISMGTYAALYYGAQLQPYGIVIGKPLVNLGNIARNGRLWRPEMLGVGGFATALDMVLTYTGDLHHQNLDQMNAQFWDEFKGGDFKDTTFAVAYMYDDDYDQRAFPMLRDYLKQHFPETRVLYKGLVGRHNDDTGGVVNWFLFQYWHLLEQGFGRRNPLTHDQRTAGTNAATKAVNAK</sequence>
<dbReference type="NCBIfam" id="TIGR03712">
    <property type="entry name" value="acc_sec_asp2"/>
    <property type="match status" value="1"/>
</dbReference>
<dbReference type="GO" id="GO:0015031">
    <property type="term" value="P:protein transport"/>
    <property type="evidence" value="ECO:0007669"/>
    <property type="project" value="InterPro"/>
</dbReference>
<accession>A0A0R2CH10</accession>
<dbReference type="PATRIC" id="fig|1423810.4.peg.1483"/>
<keyword evidence="2" id="KW-1185">Reference proteome</keyword>
<dbReference type="AlphaFoldDB" id="A0A0R2CH10"/>
<dbReference type="InterPro" id="IPR029058">
    <property type="entry name" value="AB_hydrolase_fold"/>
</dbReference>
<gene>
    <name evidence="1" type="ORF">FD19_GL001444</name>
</gene>
<dbReference type="RefSeq" id="WP_056969416.1">
    <property type="nucleotide sequence ID" value="NZ_AYZK01000003.1"/>
</dbReference>
<dbReference type="EMBL" id="AYZK01000003">
    <property type="protein sequence ID" value="KRM87286.1"/>
    <property type="molecule type" value="Genomic_DNA"/>
</dbReference>
<dbReference type="Pfam" id="PF16929">
    <property type="entry name" value="Asp2"/>
    <property type="match status" value="1"/>
</dbReference>
<name>A0A0R2CH10_9LACO</name>
<organism evidence="1 2">
    <name type="scientific">Lacticaseibacillus thailandensis DSM 22698 = JCM 13996</name>
    <dbReference type="NCBI Taxonomy" id="1423810"/>
    <lineage>
        <taxon>Bacteria</taxon>
        <taxon>Bacillati</taxon>
        <taxon>Bacillota</taxon>
        <taxon>Bacilli</taxon>
        <taxon>Lactobacillales</taxon>
        <taxon>Lactobacillaceae</taxon>
        <taxon>Lacticaseibacillus</taxon>
    </lineage>
</organism>
<evidence type="ECO:0008006" key="3">
    <source>
        <dbReference type="Google" id="ProtNLM"/>
    </source>
</evidence>
<comment type="caution">
    <text evidence="1">The sequence shown here is derived from an EMBL/GenBank/DDBJ whole genome shotgun (WGS) entry which is preliminary data.</text>
</comment>
<dbReference type="Proteomes" id="UP000051789">
    <property type="component" value="Unassembled WGS sequence"/>
</dbReference>
<protein>
    <recommendedName>
        <fullName evidence="3">Accessory secretory protein Asp2</fullName>
    </recommendedName>
</protein>
<dbReference type="STRING" id="1423810.FD19_GL001444"/>
<evidence type="ECO:0000313" key="2">
    <source>
        <dbReference type="Proteomes" id="UP000051789"/>
    </source>
</evidence>
<dbReference type="ESTHER" id="9laco-a0a0r2ch10">
    <property type="family name" value="Asp2"/>
</dbReference>
<dbReference type="SUPFAM" id="SSF53474">
    <property type="entry name" value="alpha/beta-Hydrolases"/>
    <property type="match status" value="1"/>
</dbReference>
<dbReference type="InterPro" id="IPR022267">
    <property type="entry name" value="Asp2"/>
</dbReference>
<reference evidence="1 2" key="1">
    <citation type="journal article" date="2015" name="Genome Announc.">
        <title>Expanding the biotechnology potential of lactobacilli through comparative genomics of 213 strains and associated genera.</title>
        <authorList>
            <person name="Sun Z."/>
            <person name="Harris H.M."/>
            <person name="McCann A."/>
            <person name="Guo C."/>
            <person name="Argimon S."/>
            <person name="Zhang W."/>
            <person name="Yang X."/>
            <person name="Jeffery I.B."/>
            <person name="Cooney J.C."/>
            <person name="Kagawa T.F."/>
            <person name="Liu W."/>
            <person name="Song Y."/>
            <person name="Salvetti E."/>
            <person name="Wrobel A."/>
            <person name="Rasinkangas P."/>
            <person name="Parkhill J."/>
            <person name="Rea M.C."/>
            <person name="O'Sullivan O."/>
            <person name="Ritari J."/>
            <person name="Douillard F.P."/>
            <person name="Paul Ross R."/>
            <person name="Yang R."/>
            <person name="Briner A.E."/>
            <person name="Felis G.E."/>
            <person name="de Vos W.M."/>
            <person name="Barrangou R."/>
            <person name="Klaenhammer T.R."/>
            <person name="Caufield P.W."/>
            <person name="Cui Y."/>
            <person name="Zhang H."/>
            <person name="O'Toole P.W."/>
        </authorList>
    </citation>
    <scope>NUCLEOTIDE SEQUENCE [LARGE SCALE GENOMIC DNA]</scope>
    <source>
        <strain evidence="1 2">DSM 22698</strain>
    </source>
</reference>
<proteinExistence type="predicted"/>
<evidence type="ECO:0000313" key="1">
    <source>
        <dbReference type="EMBL" id="KRM87286.1"/>
    </source>
</evidence>